<protein>
    <recommendedName>
        <fullName evidence="2">Transglycosylase SLT domain-containing protein</fullName>
    </recommendedName>
</protein>
<gene>
    <name evidence="3" type="ORF">JYU29_06250</name>
</gene>
<sequence>MTMKPLYACLLLASLAGCASAPHSINNACAIFNQRDGLFNDWHAAAKRAERAHGIPVPILMATLRRESGFQSDARPPRTKLLGFIPWSRQSSAYGYSQALDGTWRQYRQETGRSLARRNNFADAVDFVGWYHSRTVANKGVAPNDAYNLYLAYYLGWSGFDNRGSRSNKAVLRYARDMATTAKRYQAQLASCSRL</sequence>
<comment type="caution">
    <text evidence="3">The sequence shown here is derived from an EMBL/GenBank/DDBJ whole genome shotgun (WGS) entry which is preliminary data.</text>
</comment>
<feature type="chain" id="PRO_5045567623" description="Transglycosylase SLT domain-containing protein" evidence="1">
    <location>
        <begin position="22"/>
        <end position="195"/>
    </location>
</feature>
<organism evidence="3 4">
    <name type="scientific">Tianweitania aestuarii</name>
    <dbReference type="NCBI Taxonomy" id="2814886"/>
    <lineage>
        <taxon>Bacteria</taxon>
        <taxon>Pseudomonadati</taxon>
        <taxon>Pseudomonadota</taxon>
        <taxon>Alphaproteobacteria</taxon>
        <taxon>Hyphomicrobiales</taxon>
        <taxon>Phyllobacteriaceae</taxon>
        <taxon>Tianweitania</taxon>
    </lineage>
</organism>
<dbReference type="CDD" id="cd00442">
    <property type="entry name" value="Lyz-like"/>
    <property type="match status" value="1"/>
</dbReference>
<evidence type="ECO:0000256" key="1">
    <source>
        <dbReference type="SAM" id="SignalP"/>
    </source>
</evidence>
<dbReference type="SUPFAM" id="SSF53955">
    <property type="entry name" value="Lysozyme-like"/>
    <property type="match status" value="1"/>
</dbReference>
<name>A0ABS5RVI2_9HYPH</name>
<reference evidence="3 4" key="1">
    <citation type="submission" date="2021-03" db="EMBL/GenBank/DDBJ databases">
        <title>Tianweitania aestuarii sp. nov., isolated from a tidal flat.</title>
        <authorList>
            <person name="Park S."/>
            <person name="Yoon J.-H."/>
        </authorList>
    </citation>
    <scope>NUCLEOTIDE SEQUENCE [LARGE SCALE GENOMIC DNA]</scope>
    <source>
        <strain evidence="3 4">BSSL-BM11</strain>
    </source>
</reference>
<evidence type="ECO:0000313" key="3">
    <source>
        <dbReference type="EMBL" id="MBS9720286.1"/>
    </source>
</evidence>
<dbReference type="PROSITE" id="PS51257">
    <property type="entry name" value="PROKAR_LIPOPROTEIN"/>
    <property type="match status" value="1"/>
</dbReference>
<dbReference type="InterPro" id="IPR045795">
    <property type="entry name" value="SLT_4"/>
</dbReference>
<keyword evidence="1" id="KW-0732">Signal</keyword>
<dbReference type="InterPro" id="IPR023346">
    <property type="entry name" value="Lysozyme-like_dom_sf"/>
</dbReference>
<proteinExistence type="predicted"/>
<evidence type="ECO:0000259" key="2">
    <source>
        <dbReference type="Pfam" id="PF19489"/>
    </source>
</evidence>
<feature type="signal peptide" evidence="1">
    <location>
        <begin position="1"/>
        <end position="21"/>
    </location>
</feature>
<dbReference type="Gene3D" id="1.10.530.10">
    <property type="match status" value="1"/>
</dbReference>
<dbReference type="Proteomes" id="UP001297272">
    <property type="component" value="Unassembled WGS sequence"/>
</dbReference>
<feature type="domain" description="Transglycosylase SLT" evidence="2">
    <location>
        <begin position="7"/>
        <end position="192"/>
    </location>
</feature>
<keyword evidence="4" id="KW-1185">Reference proteome</keyword>
<dbReference type="EMBL" id="JAFMNX010000001">
    <property type="protein sequence ID" value="MBS9720286.1"/>
    <property type="molecule type" value="Genomic_DNA"/>
</dbReference>
<evidence type="ECO:0000313" key="4">
    <source>
        <dbReference type="Proteomes" id="UP001297272"/>
    </source>
</evidence>
<dbReference type="Pfam" id="PF19489">
    <property type="entry name" value="SLT_4"/>
    <property type="match status" value="1"/>
</dbReference>
<accession>A0ABS5RVI2</accession>